<feature type="compositionally biased region" description="Low complexity" evidence="4">
    <location>
        <begin position="75"/>
        <end position="92"/>
    </location>
</feature>
<sequence>MRVAAAPSRRLFVVVFIIARAPSSVTFIHAHITHAVRSSQAPAAGSQPIQCWRAPWATPLPLQQPATHTSPPTQAPSATHHSAAAPTHSTTALPILPRSHWPIGNSSTFRRPDPSLTSPPHQISSCHRRKHFLDSSSVHPLPPIQPPRAPAFLIIARATFRPADRVFHFFSPSQEQPPAERKSRKSVAFTDEQVVVDADGSVTMVNATEEPKETALSHTPRTPPLSAALGAFADPSSQAGAADDAPPAEDAGLDLSLMKKKKKKSKKPEDGEAPAEDDDAPAAEDGGLDLTLKKKKKKVKKDASADDDFAAKLKQLEVKDTDEAPEVEEETGDMDAGTGIWSHDETKAIGYTLLLDRFFSQLSQKNPDHALSGTKSYKIPPPQCMREGNRKTVFANIADICKRMKRTEEHLTAYLFAELGTNGSVDGSRRLVIKGRFQQKQIENMVRKYIIEYVTCKTCKSPDTELSKGENRLYFITCNNCGSRRSVTAIKTGFSAQVGKRRKMKV</sequence>
<feature type="domain" description="Translation initiation factor IF2/IF5" evidence="5">
    <location>
        <begin position="374"/>
        <end position="484"/>
    </location>
</feature>
<dbReference type="Gene3D" id="3.30.30.170">
    <property type="match status" value="1"/>
</dbReference>
<feature type="region of interest" description="Disordered" evidence="4">
    <location>
        <begin position="60"/>
        <end position="123"/>
    </location>
</feature>
<evidence type="ECO:0000313" key="8">
    <source>
        <dbReference type="Proteomes" id="UP000245956"/>
    </source>
</evidence>
<dbReference type="InterPro" id="IPR002735">
    <property type="entry name" value="Transl_init_fac_IF2/IF5_dom"/>
</dbReference>
<dbReference type="GO" id="GO:0005850">
    <property type="term" value="C:eukaryotic translation initiation factor 2 complex"/>
    <property type="evidence" value="ECO:0007669"/>
    <property type="project" value="TreeGrafter"/>
</dbReference>
<evidence type="ECO:0000256" key="3">
    <source>
        <dbReference type="ARBA" id="ARBA00022917"/>
    </source>
</evidence>
<reference evidence="6" key="3">
    <citation type="submission" date="2023-11" db="EMBL/GenBank/DDBJ databases">
        <authorList>
            <person name="Beijen E."/>
            <person name="Ohm R.A."/>
        </authorList>
    </citation>
    <scope>NUCLEOTIDE SEQUENCE</scope>
    <source>
        <strain evidence="6">CBS 150709</strain>
    </source>
</reference>
<feature type="compositionally biased region" description="Polar residues" evidence="4">
    <location>
        <begin position="104"/>
        <end position="123"/>
    </location>
</feature>
<dbReference type="GO" id="GO:0003729">
    <property type="term" value="F:mRNA binding"/>
    <property type="evidence" value="ECO:0007669"/>
    <property type="project" value="TreeGrafter"/>
</dbReference>
<feature type="compositionally biased region" description="Low complexity" evidence="4">
    <location>
        <begin position="233"/>
        <end position="255"/>
    </location>
</feature>
<reference evidence="7 8" key="2">
    <citation type="journal article" date="2016" name="Front. Microbiol.">
        <title>Genome and transcriptome sequences reveal the specific parasitism of the nematophagous Purpureocillium lilacinum 36-1.</title>
        <authorList>
            <person name="Xie J."/>
            <person name="Li S."/>
            <person name="Mo C."/>
            <person name="Xiao X."/>
            <person name="Peng D."/>
            <person name="Wang G."/>
            <person name="Xiao Y."/>
        </authorList>
    </citation>
    <scope>NUCLEOTIDE SEQUENCE [LARGE SCALE GENOMIC DNA]</scope>
    <source>
        <strain evidence="7 8">36-1</strain>
    </source>
</reference>
<keyword evidence="9" id="KW-1185">Reference proteome</keyword>
<dbReference type="EMBL" id="JAWRVI010000018">
    <property type="protein sequence ID" value="KAK4089758.1"/>
    <property type="molecule type" value="Genomic_DNA"/>
</dbReference>
<evidence type="ECO:0000256" key="1">
    <source>
        <dbReference type="ARBA" id="ARBA00010397"/>
    </source>
</evidence>
<dbReference type="FunFam" id="3.30.30.170:FF:000001">
    <property type="entry name" value="Eukaryotic translation initiation factor 2 subunit"/>
    <property type="match status" value="1"/>
</dbReference>
<dbReference type="Pfam" id="PF01873">
    <property type="entry name" value="eIF-5_eIF-2B"/>
    <property type="match status" value="1"/>
</dbReference>
<dbReference type="GO" id="GO:0003743">
    <property type="term" value="F:translation initiation factor activity"/>
    <property type="evidence" value="ECO:0007669"/>
    <property type="project" value="UniProtKB-KW"/>
</dbReference>
<evidence type="ECO:0000256" key="2">
    <source>
        <dbReference type="ARBA" id="ARBA00022540"/>
    </source>
</evidence>
<protein>
    <recommendedName>
        <fullName evidence="5">Translation initiation factor IF2/IF5 domain-containing protein</fullName>
    </recommendedName>
</protein>
<evidence type="ECO:0000259" key="5">
    <source>
        <dbReference type="SMART" id="SM00653"/>
    </source>
</evidence>
<dbReference type="SMART" id="SM00653">
    <property type="entry name" value="eIF2B_5"/>
    <property type="match status" value="1"/>
</dbReference>
<accession>A0A2U3ELA5</accession>
<dbReference type="PANTHER" id="PTHR23001:SF3">
    <property type="entry name" value="EUKARYOTIC TRANSLATION INITIATION FACTOR 2 SUBUNIT 2"/>
    <property type="match status" value="1"/>
</dbReference>
<dbReference type="EMBL" id="LCWV01000002">
    <property type="protein sequence ID" value="PWI75273.1"/>
    <property type="molecule type" value="Genomic_DNA"/>
</dbReference>
<dbReference type="GO" id="GO:0001731">
    <property type="term" value="P:formation of translation preinitiation complex"/>
    <property type="evidence" value="ECO:0007669"/>
    <property type="project" value="TreeGrafter"/>
</dbReference>
<feature type="compositionally biased region" description="Acidic residues" evidence="4">
    <location>
        <begin position="271"/>
        <end position="282"/>
    </location>
</feature>
<keyword evidence="2" id="KW-0396">Initiation factor</keyword>
<proteinExistence type="inferred from homology"/>
<dbReference type="SUPFAM" id="SSF75689">
    <property type="entry name" value="Zinc-binding domain of translation initiation factor 2 beta"/>
    <property type="match status" value="1"/>
</dbReference>
<dbReference type="Proteomes" id="UP000245956">
    <property type="component" value="Unassembled WGS sequence"/>
</dbReference>
<name>A0A2U3ELA5_PURLI</name>
<reference evidence="7" key="1">
    <citation type="submission" date="2015-05" db="EMBL/GenBank/DDBJ databases">
        <authorList>
            <person name="Wang D.B."/>
            <person name="Wang M."/>
        </authorList>
    </citation>
    <scope>NUCLEOTIDE SEQUENCE</scope>
    <source>
        <strain evidence="7">36-1</strain>
    </source>
</reference>
<dbReference type="InterPro" id="IPR016189">
    <property type="entry name" value="Transl_init_fac_IF2/IF5_N"/>
</dbReference>
<dbReference type="AlphaFoldDB" id="A0A2U3ELA5"/>
<evidence type="ECO:0000313" key="6">
    <source>
        <dbReference type="EMBL" id="KAK4089758.1"/>
    </source>
</evidence>
<gene>
    <name evidence="7" type="ORF">PCL_05931</name>
    <name evidence="6" type="ORF">Purlil1_5861</name>
</gene>
<dbReference type="PANTHER" id="PTHR23001">
    <property type="entry name" value="EUKARYOTIC TRANSLATION INITIATION FACTOR"/>
    <property type="match status" value="1"/>
</dbReference>
<feature type="region of interest" description="Disordered" evidence="4">
    <location>
        <begin position="209"/>
        <end position="286"/>
    </location>
</feature>
<evidence type="ECO:0000256" key="4">
    <source>
        <dbReference type="SAM" id="MobiDB-lite"/>
    </source>
</evidence>
<evidence type="ECO:0000313" key="9">
    <source>
        <dbReference type="Proteomes" id="UP001287286"/>
    </source>
</evidence>
<dbReference type="InterPro" id="IPR045196">
    <property type="entry name" value="IF2/IF5"/>
</dbReference>
<dbReference type="Proteomes" id="UP001287286">
    <property type="component" value="Unassembled WGS sequence"/>
</dbReference>
<evidence type="ECO:0000313" key="7">
    <source>
        <dbReference type="EMBL" id="PWI75273.1"/>
    </source>
</evidence>
<keyword evidence="3" id="KW-0648">Protein biosynthesis</keyword>
<comment type="similarity">
    <text evidence="1">Belongs to the eIF-2-beta/eIF-5 family.</text>
</comment>
<comment type="caution">
    <text evidence="7">The sequence shown here is derived from an EMBL/GenBank/DDBJ whole genome shotgun (WGS) entry which is preliminary data.</text>
</comment>
<dbReference type="GO" id="GO:0031369">
    <property type="term" value="F:translation initiation factor binding"/>
    <property type="evidence" value="ECO:0007669"/>
    <property type="project" value="TreeGrafter"/>
</dbReference>
<organism evidence="7 8">
    <name type="scientific">Purpureocillium lilacinum</name>
    <name type="common">Paecilomyces lilacinus</name>
    <dbReference type="NCBI Taxonomy" id="33203"/>
    <lineage>
        <taxon>Eukaryota</taxon>
        <taxon>Fungi</taxon>
        <taxon>Dikarya</taxon>
        <taxon>Ascomycota</taxon>
        <taxon>Pezizomycotina</taxon>
        <taxon>Sordariomycetes</taxon>
        <taxon>Hypocreomycetidae</taxon>
        <taxon>Hypocreales</taxon>
        <taxon>Ophiocordycipitaceae</taxon>
        <taxon>Purpureocillium</taxon>
    </lineage>
</organism>
<dbReference type="SUPFAM" id="SSF100966">
    <property type="entry name" value="Translation initiation factor 2 beta, aIF2beta, N-terminal domain"/>
    <property type="match status" value="1"/>
</dbReference>
<reference evidence="6 9" key="4">
    <citation type="journal article" date="2024" name="Microbiol. Resour. Announc.">
        <title>Genome annotations for the ascomycete fungi Trichoderma harzianum, Trichoderma aggressivum, and Purpureocillium lilacinum.</title>
        <authorList>
            <person name="Beijen E.P.W."/>
            <person name="Ohm R.A."/>
        </authorList>
    </citation>
    <scope>NUCLEOTIDE SEQUENCE [LARGE SCALE GENOMIC DNA]</scope>
    <source>
        <strain evidence="6 9">CBS 150709</strain>
    </source>
</reference>
<dbReference type="InterPro" id="IPR016190">
    <property type="entry name" value="Transl_init_fac_IF2/IF5_Zn-bd"/>
</dbReference>